<proteinExistence type="predicted"/>
<dbReference type="EMBL" id="JAGKQM010000009">
    <property type="protein sequence ID" value="KAH0909288.1"/>
    <property type="molecule type" value="Genomic_DNA"/>
</dbReference>
<evidence type="ECO:0000313" key="2">
    <source>
        <dbReference type="Proteomes" id="UP000824890"/>
    </source>
</evidence>
<organism evidence="1 2">
    <name type="scientific">Brassica napus</name>
    <name type="common">Rape</name>
    <dbReference type="NCBI Taxonomy" id="3708"/>
    <lineage>
        <taxon>Eukaryota</taxon>
        <taxon>Viridiplantae</taxon>
        <taxon>Streptophyta</taxon>
        <taxon>Embryophyta</taxon>
        <taxon>Tracheophyta</taxon>
        <taxon>Spermatophyta</taxon>
        <taxon>Magnoliopsida</taxon>
        <taxon>eudicotyledons</taxon>
        <taxon>Gunneridae</taxon>
        <taxon>Pentapetalae</taxon>
        <taxon>rosids</taxon>
        <taxon>malvids</taxon>
        <taxon>Brassicales</taxon>
        <taxon>Brassicaceae</taxon>
        <taxon>Brassiceae</taxon>
        <taxon>Brassica</taxon>
    </lineage>
</organism>
<reference evidence="1 2" key="1">
    <citation type="submission" date="2021-05" db="EMBL/GenBank/DDBJ databases">
        <title>Genome Assembly of Synthetic Allotetraploid Brassica napus Reveals Homoeologous Exchanges between Subgenomes.</title>
        <authorList>
            <person name="Davis J.T."/>
        </authorList>
    </citation>
    <scope>NUCLEOTIDE SEQUENCE [LARGE SCALE GENOMIC DNA]</scope>
    <source>
        <strain evidence="2">cv. Da-Ae</strain>
        <tissue evidence="1">Seedling</tissue>
    </source>
</reference>
<protein>
    <submittedName>
        <fullName evidence="1">Uncharacterized protein</fullName>
    </submittedName>
</protein>
<evidence type="ECO:0000313" key="1">
    <source>
        <dbReference type="EMBL" id="KAH0909288.1"/>
    </source>
</evidence>
<name>A0ABQ8BX01_BRANA</name>
<accession>A0ABQ8BX01</accession>
<gene>
    <name evidence="1" type="ORF">HID58_032609</name>
</gene>
<keyword evidence="2" id="KW-1185">Reference proteome</keyword>
<sequence length="113" mass="12323">MPSSEACKRAVLNAKPSAIKSSFALILYKVLPGQSVKMQARPAAVLVASLHAAFVMVSRMYPSIWLKSTVSGEVVLLFQFVVGVLQKNVDIAVLGTTCLRLKETFAKLRRAMQ</sequence>
<comment type="caution">
    <text evidence="1">The sequence shown here is derived from an EMBL/GenBank/DDBJ whole genome shotgun (WGS) entry which is preliminary data.</text>
</comment>
<dbReference type="Proteomes" id="UP000824890">
    <property type="component" value="Unassembled WGS sequence"/>
</dbReference>